<evidence type="ECO:0000313" key="13">
    <source>
        <dbReference type="EMBL" id="AWB27364.1"/>
    </source>
</evidence>
<evidence type="ECO:0000256" key="9">
    <source>
        <dbReference type="PIRSR" id="PIRSR000149-3"/>
    </source>
</evidence>
<keyword evidence="4" id="KW-0560">Oxidoreductase</keyword>
<dbReference type="CDD" id="cd18126">
    <property type="entry name" value="GAPDH_I_C"/>
    <property type="match status" value="1"/>
</dbReference>
<evidence type="ECO:0000256" key="8">
    <source>
        <dbReference type="PIRSR" id="PIRSR000149-2"/>
    </source>
</evidence>
<dbReference type="InterPro" id="IPR020828">
    <property type="entry name" value="GlycerAld_3-P_DH_NAD(P)-bd"/>
</dbReference>
<sequence>MSASDPVRIGINGYGRIGRCTLRASLENDNVEVVGINDIMDFEQAEYLTKYDSVLGNLGYDVDLNGDTLTVGDNDISLYNIQDPTDLPWDSLDVDVAVESTGIFRKKHEAEAHLDAGADKTLISAPPKGDDPVPQFVYGVNDDEYDGEDVVSAASCTTNSVSPPMYVLLEEFGVDAAEMTTIHAYTGSQSIVDGPKSKTRRGRAAAENIVPTTTGASTATPQILPELQGKFEAMAIRVPVPSGSITEIVVDLPGDPGVEEINAAFEEYANGELEGSMGVTSDPIVSRDVLGWQYGSCVDLNKTSTVQGGKLAKIFAWYDNEMGYTGQMLRVAEHVA</sequence>
<dbReference type="InterPro" id="IPR020829">
    <property type="entry name" value="GlycerAld_3-P_DH_cat"/>
</dbReference>
<dbReference type="EMBL" id="CP028858">
    <property type="protein sequence ID" value="AWB27364.1"/>
    <property type="molecule type" value="Genomic_DNA"/>
</dbReference>
<evidence type="ECO:0000256" key="4">
    <source>
        <dbReference type="ARBA" id="ARBA00023002"/>
    </source>
</evidence>
<dbReference type="AlphaFoldDB" id="A0A2R4X0P5"/>
<dbReference type="SUPFAM" id="SSF55347">
    <property type="entry name" value="Glyceraldehyde-3-phosphate dehydrogenase-like, C-terminal domain"/>
    <property type="match status" value="1"/>
</dbReference>
<protein>
    <recommendedName>
        <fullName evidence="2">glyceraldehyde-3-phosphate dehydrogenase (NAD(P)(+)) (phosphorylating)</fullName>
        <ecNumber evidence="2">1.2.1.59</ecNumber>
    </recommendedName>
</protein>
<name>A0A2R4X0P5_9EURY</name>
<dbReference type="GO" id="GO:0043891">
    <property type="term" value="F:glyceraldehyde-3-phosphate dehydrogenase [NAD(P)+] (phosphorylating) activity"/>
    <property type="evidence" value="ECO:0007669"/>
    <property type="project" value="UniProtKB-EC"/>
</dbReference>
<evidence type="ECO:0000259" key="12">
    <source>
        <dbReference type="SMART" id="SM00846"/>
    </source>
</evidence>
<dbReference type="GeneID" id="36512128"/>
<dbReference type="CDD" id="cd05214">
    <property type="entry name" value="GAPDH_I_N"/>
    <property type="match status" value="1"/>
</dbReference>
<evidence type="ECO:0000256" key="1">
    <source>
        <dbReference type="ARBA" id="ARBA00007406"/>
    </source>
</evidence>
<feature type="binding site" evidence="8">
    <location>
        <begin position="214"/>
        <end position="215"/>
    </location>
    <ligand>
        <name>D-glyceraldehyde 3-phosphate</name>
        <dbReference type="ChEBI" id="CHEBI:59776"/>
    </ligand>
</feature>
<dbReference type="GO" id="GO:0051287">
    <property type="term" value="F:NAD binding"/>
    <property type="evidence" value="ECO:0007669"/>
    <property type="project" value="InterPro"/>
</dbReference>
<dbReference type="GO" id="GO:0050661">
    <property type="term" value="F:NADP binding"/>
    <property type="evidence" value="ECO:0007669"/>
    <property type="project" value="InterPro"/>
</dbReference>
<gene>
    <name evidence="13" type="primary">gap</name>
    <name evidence="13" type="ORF">HARCEL1_06435</name>
</gene>
<dbReference type="EC" id="1.2.1.59" evidence="2"/>
<dbReference type="RefSeq" id="WP_108381733.1">
    <property type="nucleotide sequence ID" value="NZ_CP028858.1"/>
</dbReference>
<dbReference type="Pfam" id="PF02800">
    <property type="entry name" value="Gp_dh_C"/>
    <property type="match status" value="1"/>
</dbReference>
<comment type="similarity">
    <text evidence="1 11">Belongs to the glyceraldehyde-3-phosphate dehydrogenase family.</text>
</comment>
<comment type="catalytic activity">
    <reaction evidence="6">
        <text>D-glyceraldehyde 3-phosphate + phosphate + NAD(+) = (2R)-3-phospho-glyceroyl phosphate + NADH + H(+)</text>
        <dbReference type="Rhea" id="RHEA:10300"/>
        <dbReference type="ChEBI" id="CHEBI:15378"/>
        <dbReference type="ChEBI" id="CHEBI:43474"/>
        <dbReference type="ChEBI" id="CHEBI:57540"/>
        <dbReference type="ChEBI" id="CHEBI:57604"/>
        <dbReference type="ChEBI" id="CHEBI:57945"/>
        <dbReference type="ChEBI" id="CHEBI:59776"/>
        <dbReference type="EC" id="1.2.1.59"/>
    </reaction>
</comment>
<dbReference type="PANTHER" id="PTHR43148">
    <property type="entry name" value="GLYCERALDEHYDE-3-PHOSPHATE DEHYDROGENASE 2"/>
    <property type="match status" value="1"/>
</dbReference>
<accession>A0A2R4X0P5</accession>
<evidence type="ECO:0000256" key="2">
    <source>
        <dbReference type="ARBA" id="ARBA00013024"/>
    </source>
</evidence>
<dbReference type="GO" id="GO:0006006">
    <property type="term" value="P:glucose metabolic process"/>
    <property type="evidence" value="ECO:0007669"/>
    <property type="project" value="InterPro"/>
</dbReference>
<feature type="binding site" evidence="9">
    <location>
        <position position="320"/>
    </location>
    <ligand>
        <name>NAD(+)</name>
        <dbReference type="ChEBI" id="CHEBI:57540"/>
    </ligand>
</feature>
<evidence type="ECO:0000256" key="7">
    <source>
        <dbReference type="PIRSR" id="PIRSR000149-1"/>
    </source>
</evidence>
<dbReference type="Gene3D" id="3.40.50.720">
    <property type="entry name" value="NAD(P)-binding Rossmann-like Domain"/>
    <property type="match status" value="1"/>
</dbReference>
<dbReference type="Gene3D" id="3.30.360.10">
    <property type="entry name" value="Dihydrodipicolinate Reductase, domain 2"/>
    <property type="match status" value="1"/>
</dbReference>
<evidence type="ECO:0000313" key="14">
    <source>
        <dbReference type="Proteomes" id="UP000244727"/>
    </source>
</evidence>
<dbReference type="Proteomes" id="UP000244727">
    <property type="component" value="Chromosome"/>
</dbReference>
<keyword evidence="9" id="KW-0520">NAD</keyword>
<dbReference type="SUPFAM" id="SSF51735">
    <property type="entry name" value="NAD(P)-binding Rossmann-fold domains"/>
    <property type="match status" value="1"/>
</dbReference>
<dbReference type="NCBIfam" id="TIGR01534">
    <property type="entry name" value="GAPDH-I"/>
    <property type="match status" value="1"/>
</dbReference>
<feature type="active site" description="Nucleophile" evidence="7">
    <location>
        <position position="156"/>
    </location>
</feature>
<dbReference type="InterPro" id="IPR036291">
    <property type="entry name" value="NAD(P)-bd_dom_sf"/>
</dbReference>
<feature type="binding site" evidence="9">
    <location>
        <position position="124"/>
    </location>
    <ligand>
        <name>NAD(+)</name>
        <dbReference type="ChEBI" id="CHEBI:57540"/>
    </ligand>
</feature>
<dbReference type="PIRSF" id="PIRSF000149">
    <property type="entry name" value="GAP_DH"/>
    <property type="match status" value="1"/>
</dbReference>
<keyword evidence="9" id="KW-0547">Nucleotide-binding</keyword>
<dbReference type="InterPro" id="IPR020831">
    <property type="entry name" value="GlycerAld/Erythrose_P_DH"/>
</dbReference>
<feature type="domain" description="Glyceraldehyde 3-phosphate dehydrogenase NAD(P) binding" evidence="12">
    <location>
        <begin position="7"/>
        <end position="156"/>
    </location>
</feature>
<feature type="binding site" evidence="9">
    <location>
        <begin position="16"/>
        <end position="17"/>
    </location>
    <ligand>
        <name>NAD(+)</name>
        <dbReference type="ChEBI" id="CHEBI:57540"/>
    </ligand>
</feature>
<feature type="site" description="Activates thiol group during catalysis" evidence="10">
    <location>
        <position position="183"/>
    </location>
</feature>
<keyword evidence="14" id="KW-1185">Reference proteome</keyword>
<keyword evidence="3" id="KW-0521">NADP</keyword>
<reference evidence="13 14" key="1">
    <citation type="submission" date="2018-04" db="EMBL/GenBank/DDBJ databases">
        <title>Halococcoides cellulosivorans gen. nov., sp. nov., an extremely halophilic cellulose-utilizing haloarchaeon from hypersaline lakes.</title>
        <authorList>
            <person name="Sorokin D.Y."/>
            <person name="Toshchakov S.V."/>
            <person name="Samarov N.I."/>
            <person name="Korzhenkov A."/>
            <person name="Kublanov I.V."/>
        </authorList>
    </citation>
    <scope>NUCLEOTIDE SEQUENCE [LARGE SCALE GENOMIC DNA]</scope>
    <source>
        <strain evidence="13 14">HArcel1</strain>
    </source>
</reference>
<dbReference type="PRINTS" id="PR00078">
    <property type="entry name" value="G3PDHDRGNASE"/>
</dbReference>
<proteinExistence type="inferred from homology"/>
<dbReference type="SMART" id="SM00846">
    <property type="entry name" value="Gp_dh_N"/>
    <property type="match status" value="1"/>
</dbReference>
<dbReference type="FunFam" id="3.40.50.720:FF:000001">
    <property type="entry name" value="Glyceraldehyde-3-phosphate dehydrogenase"/>
    <property type="match status" value="1"/>
</dbReference>
<dbReference type="KEGG" id="harc:HARCEL1_06435"/>
<feature type="binding site" evidence="9">
    <location>
        <position position="38"/>
    </location>
    <ligand>
        <name>NAD(+)</name>
        <dbReference type="ChEBI" id="CHEBI:57540"/>
    </ligand>
</feature>
<evidence type="ECO:0000256" key="10">
    <source>
        <dbReference type="PIRSR" id="PIRSR000149-4"/>
    </source>
</evidence>
<comment type="catalytic activity">
    <reaction evidence="5">
        <text>D-glyceraldehyde 3-phosphate + phosphate + NADP(+) = (2R)-3-phospho-glyceroyl phosphate + NADPH + H(+)</text>
        <dbReference type="Rhea" id="RHEA:10296"/>
        <dbReference type="ChEBI" id="CHEBI:15378"/>
        <dbReference type="ChEBI" id="CHEBI:43474"/>
        <dbReference type="ChEBI" id="CHEBI:57604"/>
        <dbReference type="ChEBI" id="CHEBI:57783"/>
        <dbReference type="ChEBI" id="CHEBI:58349"/>
        <dbReference type="ChEBI" id="CHEBI:59776"/>
        <dbReference type="EC" id="1.2.1.59"/>
    </reaction>
</comment>
<dbReference type="Pfam" id="PF00044">
    <property type="entry name" value="Gp_dh_N"/>
    <property type="match status" value="1"/>
</dbReference>
<dbReference type="InterPro" id="IPR006424">
    <property type="entry name" value="Glyceraldehyde-3-P_DH_1"/>
</dbReference>
<evidence type="ECO:0000256" key="6">
    <source>
        <dbReference type="ARBA" id="ARBA00048853"/>
    </source>
</evidence>
<feature type="binding site" evidence="8">
    <location>
        <position position="237"/>
    </location>
    <ligand>
        <name>D-glyceraldehyde 3-phosphate</name>
        <dbReference type="ChEBI" id="CHEBI:59776"/>
    </ligand>
</feature>
<feature type="binding site" evidence="8">
    <location>
        <begin position="155"/>
        <end position="157"/>
    </location>
    <ligand>
        <name>D-glyceraldehyde 3-phosphate</name>
        <dbReference type="ChEBI" id="CHEBI:59776"/>
    </ligand>
</feature>
<evidence type="ECO:0000256" key="3">
    <source>
        <dbReference type="ARBA" id="ARBA00022857"/>
    </source>
</evidence>
<organism evidence="13 14">
    <name type="scientific">Halococcoides cellulosivorans</name>
    <dbReference type="NCBI Taxonomy" id="1679096"/>
    <lineage>
        <taxon>Archaea</taxon>
        <taxon>Methanobacteriati</taxon>
        <taxon>Methanobacteriota</taxon>
        <taxon>Stenosarchaea group</taxon>
        <taxon>Halobacteria</taxon>
        <taxon>Halobacteriales</taxon>
        <taxon>Haloarculaceae</taxon>
        <taxon>Halococcoides</taxon>
    </lineage>
</organism>
<evidence type="ECO:0000256" key="11">
    <source>
        <dbReference type="RuleBase" id="RU000397"/>
    </source>
</evidence>
<feature type="binding site" evidence="8">
    <location>
        <position position="186"/>
    </location>
    <ligand>
        <name>D-glyceraldehyde 3-phosphate</name>
        <dbReference type="ChEBI" id="CHEBI:59776"/>
    </ligand>
</feature>
<evidence type="ECO:0000256" key="5">
    <source>
        <dbReference type="ARBA" id="ARBA00048067"/>
    </source>
</evidence>
<dbReference type="FunFam" id="3.30.360.10:FF:000002">
    <property type="entry name" value="Glyceraldehyde-3-phosphate dehydrogenase"/>
    <property type="match status" value="1"/>
</dbReference>